<evidence type="ECO:0000256" key="2">
    <source>
        <dbReference type="ARBA" id="ARBA00006143"/>
    </source>
</evidence>
<dbReference type="InterPro" id="IPR051790">
    <property type="entry name" value="Cytochrome_c-biogenesis_DsbD"/>
</dbReference>
<name>A0A3S1JT75_9BACL</name>
<accession>A0A3S1JT75</accession>
<evidence type="ECO:0000256" key="6">
    <source>
        <dbReference type="SAM" id="Phobius"/>
    </source>
</evidence>
<evidence type="ECO:0000256" key="5">
    <source>
        <dbReference type="ARBA" id="ARBA00023136"/>
    </source>
</evidence>
<evidence type="ECO:0000256" key="4">
    <source>
        <dbReference type="ARBA" id="ARBA00022989"/>
    </source>
</evidence>
<feature type="transmembrane region" description="Helical" evidence="6">
    <location>
        <begin position="59"/>
        <end position="83"/>
    </location>
</feature>
<dbReference type="PANTHER" id="PTHR31272">
    <property type="entry name" value="CYTOCHROME C-TYPE BIOGENESIS PROTEIN HI_1454-RELATED"/>
    <property type="match status" value="1"/>
</dbReference>
<dbReference type="GO" id="GO:0016020">
    <property type="term" value="C:membrane"/>
    <property type="evidence" value="ECO:0007669"/>
    <property type="project" value="UniProtKB-SubCell"/>
</dbReference>
<feature type="transmembrane region" description="Helical" evidence="6">
    <location>
        <begin position="130"/>
        <end position="159"/>
    </location>
</feature>
<keyword evidence="4 6" id="KW-1133">Transmembrane helix</keyword>
<dbReference type="AlphaFoldDB" id="A0A3S1JT75"/>
<reference evidence="8 9" key="1">
    <citation type="submission" date="2018-12" db="EMBL/GenBank/DDBJ databases">
        <authorList>
            <person name="Sun L."/>
            <person name="Chen Z."/>
        </authorList>
    </citation>
    <scope>NUCLEOTIDE SEQUENCE [LARGE SCALE GENOMIC DNA]</scope>
    <source>
        <strain evidence="8 9">3-5-3</strain>
    </source>
</reference>
<dbReference type="OrthoDB" id="9803065at2"/>
<keyword evidence="9" id="KW-1185">Reference proteome</keyword>
<comment type="caution">
    <text evidence="8">The sequence shown here is derived from an EMBL/GenBank/DDBJ whole genome shotgun (WGS) entry which is preliminary data.</text>
</comment>
<proteinExistence type="inferred from homology"/>
<feature type="domain" description="Cytochrome C biogenesis protein transmembrane" evidence="7">
    <location>
        <begin position="6"/>
        <end position="203"/>
    </location>
</feature>
<feature type="transmembrane region" description="Helical" evidence="6">
    <location>
        <begin position="165"/>
        <end position="187"/>
    </location>
</feature>
<evidence type="ECO:0000256" key="3">
    <source>
        <dbReference type="ARBA" id="ARBA00022692"/>
    </source>
</evidence>
<comment type="subcellular location">
    <subcellularLocation>
        <location evidence="1">Membrane</location>
        <topology evidence="1">Multi-pass membrane protein</topology>
    </subcellularLocation>
</comment>
<keyword evidence="3 6" id="KW-0812">Transmembrane</keyword>
<feature type="transmembrane region" description="Helical" evidence="6">
    <location>
        <begin position="89"/>
        <end position="109"/>
    </location>
</feature>
<feature type="transmembrane region" description="Helical" evidence="6">
    <location>
        <begin position="199"/>
        <end position="217"/>
    </location>
</feature>
<evidence type="ECO:0000256" key="1">
    <source>
        <dbReference type="ARBA" id="ARBA00004141"/>
    </source>
</evidence>
<dbReference type="RefSeq" id="WP_127197888.1">
    <property type="nucleotide sequence ID" value="NZ_RZNX01000001.1"/>
</dbReference>
<dbReference type="Proteomes" id="UP000272464">
    <property type="component" value="Unassembled WGS sequence"/>
</dbReference>
<evidence type="ECO:0000313" key="8">
    <source>
        <dbReference type="EMBL" id="RUT36193.1"/>
    </source>
</evidence>
<organism evidence="8 9">
    <name type="scientific">Paenibacillus zeisoli</name>
    <dbReference type="NCBI Taxonomy" id="2496267"/>
    <lineage>
        <taxon>Bacteria</taxon>
        <taxon>Bacillati</taxon>
        <taxon>Bacillota</taxon>
        <taxon>Bacilli</taxon>
        <taxon>Bacillales</taxon>
        <taxon>Paenibacillaceae</taxon>
        <taxon>Paenibacillus</taxon>
    </lineage>
</organism>
<evidence type="ECO:0000259" key="7">
    <source>
        <dbReference type="Pfam" id="PF02683"/>
    </source>
</evidence>
<dbReference type="GO" id="GO:0017004">
    <property type="term" value="P:cytochrome complex assembly"/>
    <property type="evidence" value="ECO:0007669"/>
    <property type="project" value="InterPro"/>
</dbReference>
<keyword evidence="5 6" id="KW-0472">Membrane</keyword>
<evidence type="ECO:0000313" key="9">
    <source>
        <dbReference type="Proteomes" id="UP000272464"/>
    </source>
</evidence>
<dbReference type="InterPro" id="IPR003834">
    <property type="entry name" value="Cyt_c_assmbl_TM_dom"/>
</dbReference>
<protein>
    <submittedName>
        <fullName evidence="8">Cytochrome c biogenesis protein CcdA</fullName>
    </submittedName>
</protein>
<dbReference type="EMBL" id="RZNX01000001">
    <property type="protein sequence ID" value="RUT36193.1"/>
    <property type="molecule type" value="Genomic_DNA"/>
</dbReference>
<gene>
    <name evidence="8" type="ORF">EJP77_04170</name>
</gene>
<dbReference type="Pfam" id="PF02683">
    <property type="entry name" value="DsbD_TM"/>
    <property type="match status" value="1"/>
</dbReference>
<sequence length="237" mass="26554">MTDLNIWVAFAAGIASFISPCCLPLYPSYLSYITGMSVQTLRNEQDRPNVRFRTMTHTLAFILGFSAVFYTLGFGAGMFGQIFNEYRDLIRQLSAILIIIMGLFLLGLFQPQFLMKERKLDFKWKPAGYIGSFILGIGFSAGWSPCVGPILMSIIALSASAPGTWLGLITAYSIGFALPFFVLAFFIGSTKWILRYSSLMMKIGGGLMVLMGLLLFTNRMTYITIWLQSITPEWLKF</sequence>
<comment type="similarity">
    <text evidence="2">Belongs to the DsbD family.</text>
</comment>
<feature type="transmembrane region" description="Helical" evidence="6">
    <location>
        <begin position="6"/>
        <end position="26"/>
    </location>
</feature>
<dbReference type="PANTHER" id="PTHR31272:SF4">
    <property type="entry name" value="CYTOCHROME C-TYPE BIOGENESIS PROTEIN HI_1454-RELATED"/>
    <property type="match status" value="1"/>
</dbReference>